<evidence type="ECO:0000313" key="2">
    <source>
        <dbReference type="Proteomes" id="UP000828048"/>
    </source>
</evidence>
<dbReference type="Proteomes" id="UP000828048">
    <property type="component" value="Chromosome 1"/>
</dbReference>
<gene>
    <name evidence="1" type="ORF">Vadar_026644</name>
</gene>
<accession>A0ACB7XTE9</accession>
<name>A0ACB7XTE9_9ERIC</name>
<reference evidence="1 2" key="1">
    <citation type="journal article" date="2021" name="Hortic Res">
        <title>High-quality reference genome and annotation aids understanding of berry development for evergreen blueberry (Vaccinium darrowii).</title>
        <authorList>
            <person name="Yu J."/>
            <person name="Hulse-Kemp A.M."/>
            <person name="Babiker E."/>
            <person name="Staton M."/>
        </authorList>
    </citation>
    <scope>NUCLEOTIDE SEQUENCE [LARGE SCALE GENOMIC DNA]</scope>
    <source>
        <strain evidence="2">cv. NJ 8807/NJ 8810</strain>
        <tissue evidence="1">Young leaf</tissue>
    </source>
</reference>
<proteinExistence type="predicted"/>
<evidence type="ECO:0000313" key="1">
    <source>
        <dbReference type="EMBL" id="KAH7844307.1"/>
    </source>
</evidence>
<protein>
    <submittedName>
        <fullName evidence="1">Uncharacterized protein</fullName>
    </submittedName>
</protein>
<organism evidence="1 2">
    <name type="scientific">Vaccinium darrowii</name>
    <dbReference type="NCBI Taxonomy" id="229202"/>
    <lineage>
        <taxon>Eukaryota</taxon>
        <taxon>Viridiplantae</taxon>
        <taxon>Streptophyta</taxon>
        <taxon>Embryophyta</taxon>
        <taxon>Tracheophyta</taxon>
        <taxon>Spermatophyta</taxon>
        <taxon>Magnoliopsida</taxon>
        <taxon>eudicotyledons</taxon>
        <taxon>Gunneridae</taxon>
        <taxon>Pentapetalae</taxon>
        <taxon>asterids</taxon>
        <taxon>Ericales</taxon>
        <taxon>Ericaceae</taxon>
        <taxon>Vaccinioideae</taxon>
        <taxon>Vaccinieae</taxon>
        <taxon>Vaccinium</taxon>
    </lineage>
</organism>
<sequence length="327" mass="36375">MKVDPVSESCASTNNGSSEPESSSAELDLYVLRLEGEAKLPKIIVKNICHELNQVIQKGKSQQPKNLKELLQKSNDDLKGVADFDSTSHVPNCWTMPVVNLTSIAIALPYIESHLVDHLICSVSEGLLYAAVVEECFSSKGDNMINLKCAADVVWAGIEHDGKWLNWDLRKLPLEGKTIEGTLQTLVDIAEKATSEFEGSVTGGSKVLAANSMYRISQTILKDYEGNMDAHIDGNLFEQLSVMIADILGACHLNLPRVIIQKCYRNAIEEREKSVSHAAFLLGKTEEILKILEHKQLPCLSGDRPAYIDEWRSYMMQKDPPYYCSFI</sequence>
<comment type="caution">
    <text evidence="1">The sequence shown here is derived from an EMBL/GenBank/DDBJ whole genome shotgun (WGS) entry which is preliminary data.</text>
</comment>
<keyword evidence="2" id="KW-1185">Reference proteome</keyword>
<dbReference type="EMBL" id="CM037151">
    <property type="protein sequence ID" value="KAH7844307.1"/>
    <property type="molecule type" value="Genomic_DNA"/>
</dbReference>